<protein>
    <recommendedName>
        <fullName evidence="4">Secreted protein</fullName>
    </recommendedName>
</protein>
<accession>A0A849L3V6</accession>
<dbReference type="AlphaFoldDB" id="A0A849L3V6"/>
<keyword evidence="1" id="KW-0732">Signal</keyword>
<dbReference type="Proteomes" id="UP000572377">
    <property type="component" value="Unassembled WGS sequence"/>
</dbReference>
<comment type="caution">
    <text evidence="2">The sequence shown here is derived from an EMBL/GenBank/DDBJ whole genome shotgun (WGS) entry which is preliminary data.</text>
</comment>
<evidence type="ECO:0008006" key="4">
    <source>
        <dbReference type="Google" id="ProtNLM"/>
    </source>
</evidence>
<evidence type="ECO:0000256" key="1">
    <source>
        <dbReference type="SAM" id="SignalP"/>
    </source>
</evidence>
<dbReference type="RefSeq" id="WP_171325586.1">
    <property type="nucleotide sequence ID" value="NZ_JABFBC010000002.1"/>
</dbReference>
<sequence length="136" mass="14372">MRSAALALFLALAAPLSAQDDPSLAPIPPEEWRSMVEGRTVTYLIGEEVWARETYDRSGNGVSIRLADGTCMDGVWDFTDGAYCFTWSGGEYSCFLHLRDGAEILIVPILDGATGAVQTVGGITDSGPGCGPDLIG</sequence>
<keyword evidence="3" id="KW-1185">Reference proteome</keyword>
<gene>
    <name evidence="2" type="ORF">HMH01_11260</name>
</gene>
<feature type="chain" id="PRO_5032447110" description="Secreted protein" evidence="1">
    <location>
        <begin position="19"/>
        <end position="136"/>
    </location>
</feature>
<evidence type="ECO:0000313" key="3">
    <source>
        <dbReference type="Proteomes" id="UP000572377"/>
    </source>
</evidence>
<proteinExistence type="predicted"/>
<reference evidence="2 3" key="1">
    <citation type="submission" date="2020-05" db="EMBL/GenBank/DDBJ databases">
        <title>Gimesia benthica sp. nov., a novel planctomycete isolated from a deep-sea water sample of the Northwest Indian Ocean.</title>
        <authorList>
            <person name="Wang J."/>
            <person name="Ruan C."/>
            <person name="Song L."/>
            <person name="Zhu Y."/>
            <person name="Li A."/>
            <person name="Zheng X."/>
            <person name="Wang L."/>
            <person name="Lu Z."/>
            <person name="Huang Y."/>
            <person name="Du W."/>
            <person name="Zhou Y."/>
            <person name="Huang L."/>
            <person name="Dai X."/>
        </authorList>
    </citation>
    <scope>NUCLEOTIDE SEQUENCE [LARGE SCALE GENOMIC DNA]</scope>
    <source>
        <strain evidence="2 3">YYQ-30</strain>
    </source>
</reference>
<name>A0A849L3V6_9RHOB</name>
<dbReference type="EMBL" id="JABFBC010000002">
    <property type="protein sequence ID" value="NNU81015.1"/>
    <property type="molecule type" value="Genomic_DNA"/>
</dbReference>
<organism evidence="2 3">
    <name type="scientific">Halovulum dunhuangense</name>
    <dbReference type="NCBI Taxonomy" id="1505036"/>
    <lineage>
        <taxon>Bacteria</taxon>
        <taxon>Pseudomonadati</taxon>
        <taxon>Pseudomonadota</taxon>
        <taxon>Alphaproteobacteria</taxon>
        <taxon>Rhodobacterales</taxon>
        <taxon>Paracoccaceae</taxon>
        <taxon>Halovulum</taxon>
    </lineage>
</organism>
<feature type="signal peptide" evidence="1">
    <location>
        <begin position="1"/>
        <end position="18"/>
    </location>
</feature>
<evidence type="ECO:0000313" key="2">
    <source>
        <dbReference type="EMBL" id="NNU81015.1"/>
    </source>
</evidence>